<reference evidence="2 3" key="1">
    <citation type="journal article" date="2012" name="Science">
        <title>The Paleozoic origin of enzymatic lignin decomposition reconstructed from 31 fungal genomes.</title>
        <authorList>
            <person name="Floudas D."/>
            <person name="Binder M."/>
            <person name="Riley R."/>
            <person name="Barry K."/>
            <person name="Blanchette R.A."/>
            <person name="Henrissat B."/>
            <person name="Martinez A.T."/>
            <person name="Otillar R."/>
            <person name="Spatafora J.W."/>
            <person name="Yadav J.S."/>
            <person name="Aerts A."/>
            <person name="Benoit I."/>
            <person name="Boyd A."/>
            <person name="Carlson A."/>
            <person name="Copeland A."/>
            <person name="Coutinho P.M."/>
            <person name="de Vries R.P."/>
            <person name="Ferreira P."/>
            <person name="Findley K."/>
            <person name="Foster B."/>
            <person name="Gaskell J."/>
            <person name="Glotzer D."/>
            <person name="Gorecki P."/>
            <person name="Heitman J."/>
            <person name="Hesse C."/>
            <person name="Hori C."/>
            <person name="Igarashi K."/>
            <person name="Jurgens J.A."/>
            <person name="Kallen N."/>
            <person name="Kersten P."/>
            <person name="Kohler A."/>
            <person name="Kuees U."/>
            <person name="Kumar T.K.A."/>
            <person name="Kuo A."/>
            <person name="LaButti K."/>
            <person name="Larrondo L.F."/>
            <person name="Lindquist E."/>
            <person name="Ling A."/>
            <person name="Lombard V."/>
            <person name="Lucas S."/>
            <person name="Lundell T."/>
            <person name="Martin R."/>
            <person name="McLaughlin D.J."/>
            <person name="Morgenstern I."/>
            <person name="Morin E."/>
            <person name="Murat C."/>
            <person name="Nagy L.G."/>
            <person name="Nolan M."/>
            <person name="Ohm R.A."/>
            <person name="Patyshakuliyeva A."/>
            <person name="Rokas A."/>
            <person name="Ruiz-Duenas F.J."/>
            <person name="Sabat G."/>
            <person name="Salamov A."/>
            <person name="Samejima M."/>
            <person name="Schmutz J."/>
            <person name="Slot J.C."/>
            <person name="St John F."/>
            <person name="Stenlid J."/>
            <person name="Sun H."/>
            <person name="Sun S."/>
            <person name="Syed K."/>
            <person name="Tsang A."/>
            <person name="Wiebenga A."/>
            <person name="Young D."/>
            <person name="Pisabarro A."/>
            <person name="Eastwood D.C."/>
            <person name="Martin F."/>
            <person name="Cullen D."/>
            <person name="Grigoriev I.V."/>
            <person name="Hibbett D.S."/>
        </authorList>
    </citation>
    <scope>NUCLEOTIDE SEQUENCE [LARGE SCALE GENOMIC DNA]</scope>
    <source>
        <strain evidence="2 3">ATCC 11539</strain>
    </source>
</reference>
<evidence type="ECO:0000259" key="1">
    <source>
        <dbReference type="Pfam" id="PF00646"/>
    </source>
</evidence>
<name>S7PWJ4_GLOTA</name>
<dbReference type="AlphaFoldDB" id="S7PWJ4"/>
<protein>
    <recommendedName>
        <fullName evidence="1">F-box domain-containing protein</fullName>
    </recommendedName>
</protein>
<dbReference type="GeneID" id="19304603"/>
<dbReference type="PANTHER" id="PTHR31639:SF256">
    <property type="entry name" value="OS07G0242900 PROTEIN"/>
    <property type="match status" value="1"/>
</dbReference>
<dbReference type="PANTHER" id="PTHR31639">
    <property type="entry name" value="F-BOX PROTEIN-LIKE"/>
    <property type="match status" value="1"/>
</dbReference>
<dbReference type="eggNOG" id="ENOG502SK45">
    <property type="taxonomic scope" value="Eukaryota"/>
</dbReference>
<dbReference type="SUPFAM" id="SSF81383">
    <property type="entry name" value="F-box domain"/>
    <property type="match status" value="1"/>
</dbReference>
<sequence>MVSADNLNLDVLELIFAYLSGNDLVSVSLVSRSFFAGVIPRLYHTLGFRLSHSKKYPQVKSPFAAVMAHPDFAVHVRQIDIRTVPLIHSHPHPEFVRDCTNVIKLASNLTSFTLTVVDALPPFLPALQGKERLRDLRVYANLTSDQSAKLIGLKGLSSLVLDHASWNLVDLLPTWTRSLSASLTSLTLYMASDLNELVLRHVLSHCPHLTGLHVVGCPRADHVTVLKLASLFTPNLESLSMTSWENPRPLPPTLTPLRHLKHLALDTHCSMAPPHAPPVWTPLFQKTAEWSCPLASVTLRLSERLAVADGFVQALLDAHAGTLRSLFFVGCRLGPDALRRVCERCEELERLGVGVPGKDIDEFIDCMAKCASLRVLVDMGTDRHVPGKTGVGRVNITRDSVEDLMDITNINLVLTETRRWTRAEGEMTAKLERRKPVALSHWFMPKI</sequence>
<dbReference type="KEGG" id="gtr:GLOTRDRAFT_140750"/>
<dbReference type="EMBL" id="KB469309">
    <property type="protein sequence ID" value="EPQ51742.1"/>
    <property type="molecule type" value="Genomic_DNA"/>
</dbReference>
<dbReference type="CDD" id="cd09917">
    <property type="entry name" value="F-box_SF"/>
    <property type="match status" value="1"/>
</dbReference>
<dbReference type="Pfam" id="PF00646">
    <property type="entry name" value="F-box"/>
    <property type="match status" value="1"/>
</dbReference>
<dbReference type="InterPro" id="IPR032675">
    <property type="entry name" value="LRR_dom_sf"/>
</dbReference>
<dbReference type="InterPro" id="IPR001810">
    <property type="entry name" value="F-box_dom"/>
</dbReference>
<proteinExistence type="predicted"/>
<dbReference type="Proteomes" id="UP000030669">
    <property type="component" value="Unassembled WGS sequence"/>
</dbReference>
<gene>
    <name evidence="2" type="ORF">GLOTRDRAFT_140750</name>
</gene>
<dbReference type="STRING" id="670483.S7PWJ4"/>
<evidence type="ECO:0000313" key="2">
    <source>
        <dbReference type="EMBL" id="EPQ51742.1"/>
    </source>
</evidence>
<dbReference type="OrthoDB" id="3005567at2759"/>
<dbReference type="InterPro" id="IPR036047">
    <property type="entry name" value="F-box-like_dom_sf"/>
</dbReference>
<evidence type="ECO:0000313" key="3">
    <source>
        <dbReference type="Proteomes" id="UP000030669"/>
    </source>
</evidence>
<dbReference type="Gene3D" id="3.80.10.10">
    <property type="entry name" value="Ribonuclease Inhibitor"/>
    <property type="match status" value="1"/>
</dbReference>
<organism evidence="2 3">
    <name type="scientific">Gloeophyllum trabeum (strain ATCC 11539 / FP-39264 / Madison 617)</name>
    <name type="common">Brown rot fungus</name>
    <dbReference type="NCBI Taxonomy" id="670483"/>
    <lineage>
        <taxon>Eukaryota</taxon>
        <taxon>Fungi</taxon>
        <taxon>Dikarya</taxon>
        <taxon>Basidiomycota</taxon>
        <taxon>Agaricomycotina</taxon>
        <taxon>Agaricomycetes</taxon>
        <taxon>Gloeophyllales</taxon>
        <taxon>Gloeophyllaceae</taxon>
        <taxon>Gloeophyllum</taxon>
    </lineage>
</organism>
<keyword evidence="3" id="KW-1185">Reference proteome</keyword>
<dbReference type="SUPFAM" id="SSF52047">
    <property type="entry name" value="RNI-like"/>
    <property type="match status" value="1"/>
</dbReference>
<accession>S7PWJ4</accession>
<dbReference type="HOGENOM" id="CLU_046749_0_0_1"/>
<dbReference type="RefSeq" id="XP_007869649.1">
    <property type="nucleotide sequence ID" value="XM_007871458.1"/>
</dbReference>
<dbReference type="OMA" id="LYMITEL"/>
<feature type="domain" description="F-box" evidence="1">
    <location>
        <begin position="6"/>
        <end position="34"/>
    </location>
</feature>